<dbReference type="InterPro" id="IPR015590">
    <property type="entry name" value="Aldehyde_DH_dom"/>
</dbReference>
<keyword evidence="1" id="KW-0560">Oxidoreductase</keyword>
<accession>A0A438AMZ0</accession>
<dbReference type="GO" id="GO:0016491">
    <property type="term" value="F:oxidoreductase activity"/>
    <property type="evidence" value="ECO:0007669"/>
    <property type="project" value="UniProtKB-KW"/>
</dbReference>
<keyword evidence="4" id="KW-1185">Reference proteome</keyword>
<dbReference type="Pfam" id="PF00171">
    <property type="entry name" value="Aldedh"/>
    <property type="match status" value="1"/>
</dbReference>
<reference evidence="3 4" key="1">
    <citation type="submission" date="2018-11" db="EMBL/GenBank/DDBJ databases">
        <title>Mesobaculum littorinae gen. nov., sp. nov., isolated from Littorina scabra that represents a novel genus of the order Rhodobacteraceae.</title>
        <authorList>
            <person name="Li F."/>
        </authorList>
    </citation>
    <scope>NUCLEOTIDE SEQUENCE [LARGE SCALE GENOMIC DNA]</scope>
    <source>
        <strain evidence="3 4">M0103</strain>
    </source>
</reference>
<dbReference type="AlphaFoldDB" id="A0A438AMZ0"/>
<evidence type="ECO:0000259" key="2">
    <source>
        <dbReference type="Pfam" id="PF00171"/>
    </source>
</evidence>
<evidence type="ECO:0000313" key="4">
    <source>
        <dbReference type="Proteomes" id="UP000285908"/>
    </source>
</evidence>
<dbReference type="InterPro" id="IPR016162">
    <property type="entry name" value="Ald_DH_N"/>
</dbReference>
<dbReference type="SUPFAM" id="SSF53720">
    <property type="entry name" value="ALDH-like"/>
    <property type="match status" value="1"/>
</dbReference>
<comment type="caution">
    <text evidence="3">The sequence shown here is derived from an EMBL/GenBank/DDBJ whole genome shotgun (WGS) entry which is preliminary data.</text>
</comment>
<dbReference type="Gene3D" id="3.40.605.10">
    <property type="entry name" value="Aldehyde Dehydrogenase, Chain A, domain 1"/>
    <property type="match status" value="1"/>
</dbReference>
<dbReference type="EMBL" id="RQXX01000001">
    <property type="protein sequence ID" value="RVW00043.1"/>
    <property type="molecule type" value="Genomic_DNA"/>
</dbReference>
<proteinExistence type="predicted"/>
<sequence length="92" mass="10250">MAGNIDLRPSLHRLLNDHPRIGTGTDLAQVAACGSEDVDLAALKAREAFDEGRWRRLHPTERKDVMIRLCKLMTRNARDPAVMESLDTGKAI</sequence>
<gene>
    <name evidence="3" type="ORF">EKE94_04580</name>
</gene>
<protein>
    <submittedName>
        <fullName evidence="3">Aldehyde dehydrogenase family protein</fullName>
    </submittedName>
</protein>
<dbReference type="InterPro" id="IPR016161">
    <property type="entry name" value="Ald_DH/histidinol_DH"/>
</dbReference>
<evidence type="ECO:0000256" key="1">
    <source>
        <dbReference type="ARBA" id="ARBA00023002"/>
    </source>
</evidence>
<dbReference type="Proteomes" id="UP000285908">
    <property type="component" value="Unassembled WGS sequence"/>
</dbReference>
<organism evidence="3 4">
    <name type="scientific">Mesobaculum littorinae</name>
    <dbReference type="NCBI Taxonomy" id="2486419"/>
    <lineage>
        <taxon>Bacteria</taxon>
        <taxon>Pseudomonadati</taxon>
        <taxon>Pseudomonadota</taxon>
        <taxon>Alphaproteobacteria</taxon>
        <taxon>Rhodobacterales</taxon>
        <taxon>Roseobacteraceae</taxon>
        <taxon>Mesobaculum</taxon>
    </lineage>
</organism>
<name>A0A438AMZ0_9RHOB</name>
<evidence type="ECO:0000313" key="3">
    <source>
        <dbReference type="EMBL" id="RVW00043.1"/>
    </source>
</evidence>
<dbReference type="OrthoDB" id="9812625at2"/>
<feature type="domain" description="Aldehyde dehydrogenase" evidence="2">
    <location>
        <begin position="23"/>
        <end position="92"/>
    </location>
</feature>